<evidence type="ECO:0000313" key="2">
    <source>
        <dbReference type="Proteomes" id="UP000678393"/>
    </source>
</evidence>
<reference evidence="1" key="1">
    <citation type="submission" date="2021-04" db="EMBL/GenBank/DDBJ databases">
        <authorList>
            <consortium name="Molecular Ecology Group"/>
        </authorList>
    </citation>
    <scope>NUCLEOTIDE SEQUENCE</scope>
</reference>
<comment type="caution">
    <text evidence="1">The sequence shown here is derived from an EMBL/GenBank/DDBJ whole genome shotgun (WGS) entry which is preliminary data.</text>
</comment>
<sequence length="96" mass="10957">KLISIMEHSGLRTLHCNYVHRSTINKKEGLDVPRIFVQGKFSKYVEQDASPCASFHQGNCNHKYSNDLKDCELEVRASSQSEAHCDFNVTDIENKD</sequence>
<organism evidence="1 2">
    <name type="scientific">Candidula unifasciata</name>
    <dbReference type="NCBI Taxonomy" id="100452"/>
    <lineage>
        <taxon>Eukaryota</taxon>
        <taxon>Metazoa</taxon>
        <taxon>Spiralia</taxon>
        <taxon>Lophotrochozoa</taxon>
        <taxon>Mollusca</taxon>
        <taxon>Gastropoda</taxon>
        <taxon>Heterobranchia</taxon>
        <taxon>Euthyneura</taxon>
        <taxon>Panpulmonata</taxon>
        <taxon>Eupulmonata</taxon>
        <taxon>Stylommatophora</taxon>
        <taxon>Helicina</taxon>
        <taxon>Helicoidea</taxon>
        <taxon>Geomitridae</taxon>
        <taxon>Candidula</taxon>
    </lineage>
</organism>
<dbReference type="OrthoDB" id="417697at2759"/>
<dbReference type="Proteomes" id="UP000678393">
    <property type="component" value="Unassembled WGS sequence"/>
</dbReference>
<protein>
    <submittedName>
        <fullName evidence="1">Uncharacterized protein</fullName>
    </submittedName>
</protein>
<accession>A0A8S3ZN73</accession>
<evidence type="ECO:0000313" key="1">
    <source>
        <dbReference type="EMBL" id="CAG5130973.1"/>
    </source>
</evidence>
<gene>
    <name evidence="1" type="ORF">CUNI_LOCUS16531</name>
</gene>
<name>A0A8S3ZN73_9EUPU</name>
<proteinExistence type="predicted"/>
<dbReference type="AlphaFoldDB" id="A0A8S3ZN73"/>
<feature type="non-terminal residue" evidence="1">
    <location>
        <position position="1"/>
    </location>
</feature>
<dbReference type="EMBL" id="CAJHNH020004401">
    <property type="protein sequence ID" value="CAG5130973.1"/>
    <property type="molecule type" value="Genomic_DNA"/>
</dbReference>
<keyword evidence="2" id="KW-1185">Reference proteome</keyword>